<name>A0ABR9LM68_9ACTN</name>
<reference evidence="2 3" key="1">
    <citation type="submission" date="2020-10" db="EMBL/GenBank/DDBJ databases">
        <title>Sequencing the genomes of 1000 actinobacteria strains.</title>
        <authorList>
            <person name="Klenk H.-P."/>
        </authorList>
    </citation>
    <scope>NUCLEOTIDE SEQUENCE [LARGE SCALE GENOMIC DNA]</scope>
    <source>
        <strain evidence="2 3">DSM 43173</strain>
    </source>
</reference>
<protein>
    <submittedName>
        <fullName evidence="2">Uncharacterized protein</fullName>
    </submittedName>
</protein>
<feature type="region of interest" description="Disordered" evidence="1">
    <location>
        <begin position="1"/>
        <end position="47"/>
    </location>
</feature>
<evidence type="ECO:0000313" key="3">
    <source>
        <dbReference type="Proteomes" id="UP000633509"/>
    </source>
</evidence>
<organism evidence="2 3">
    <name type="scientific">Nonomuraea angiospora</name>
    <dbReference type="NCBI Taxonomy" id="46172"/>
    <lineage>
        <taxon>Bacteria</taxon>
        <taxon>Bacillati</taxon>
        <taxon>Actinomycetota</taxon>
        <taxon>Actinomycetes</taxon>
        <taxon>Streptosporangiales</taxon>
        <taxon>Streptosporangiaceae</taxon>
        <taxon>Nonomuraea</taxon>
    </lineage>
</organism>
<dbReference type="Proteomes" id="UP000633509">
    <property type="component" value="Unassembled WGS sequence"/>
</dbReference>
<evidence type="ECO:0000313" key="2">
    <source>
        <dbReference type="EMBL" id="MBE1581768.1"/>
    </source>
</evidence>
<evidence type="ECO:0000256" key="1">
    <source>
        <dbReference type="SAM" id="MobiDB-lite"/>
    </source>
</evidence>
<comment type="caution">
    <text evidence="2">The sequence shown here is derived from an EMBL/GenBank/DDBJ whole genome shotgun (WGS) entry which is preliminary data.</text>
</comment>
<keyword evidence="3" id="KW-1185">Reference proteome</keyword>
<gene>
    <name evidence="2" type="ORF">H4W80_000026</name>
</gene>
<dbReference type="EMBL" id="JADBEK010000001">
    <property type="protein sequence ID" value="MBE1581768.1"/>
    <property type="molecule type" value="Genomic_DNA"/>
</dbReference>
<proteinExistence type="predicted"/>
<accession>A0ABR9LM68</accession>
<sequence>MPEGAVPVTRHGTGRSMGPRRSTGRPRQAFRSVGRRRSTDRPRQAFQFVGPCPGAAAVRVLAVEIAARDGHGR</sequence>
<dbReference type="RefSeq" id="WP_225963155.1">
    <property type="nucleotide sequence ID" value="NZ_JADBEK010000001.1"/>
</dbReference>